<evidence type="ECO:0000313" key="6">
    <source>
        <dbReference type="Proteomes" id="UP000325440"/>
    </source>
</evidence>
<sequence length="355" mass="40688">MEYDPQGKHGYCGNASIFFFFMVGNFLFVYGNEDVSHIYILSPFYTDSIFDNSRCSLSFQMHTNVTYPSLVSIILKTDNYSSLIQENIENNTPRSWEKKKVLVLGRNTRQVIIEIHIRPGSHVAIDDLRLEDCLPEYYTGITELGCPGDSHYLCMDNSTCIPQHRVCDINIDCPDKEDESESCYLVPDGSRCTFESGFCGWQNSSEEMSLLWRLYQGDRKKFTGPRVDNTYRNKSGTFAYVDMSGPAYLGSAARMESVHFHPPPPCSSDPESKYYNSCYISFFYHKYGSHSGSLGLYVVETHGDSDRMRRLWWSFGNFGNTWLRAVVYLENITSKPTSDIRLEAKEEITVSKSRL</sequence>
<dbReference type="InterPro" id="IPR000998">
    <property type="entry name" value="MAM_dom"/>
</dbReference>
<evidence type="ECO:0000313" key="5">
    <source>
        <dbReference type="EMBL" id="VVC36871.1"/>
    </source>
</evidence>
<dbReference type="SMART" id="SM00137">
    <property type="entry name" value="MAM"/>
    <property type="match status" value="1"/>
</dbReference>
<reference evidence="5 6" key="1">
    <citation type="submission" date="2019-08" db="EMBL/GenBank/DDBJ databases">
        <authorList>
            <person name="Alioto T."/>
            <person name="Alioto T."/>
            <person name="Gomez Garrido J."/>
        </authorList>
    </citation>
    <scope>NUCLEOTIDE SEQUENCE [LARGE SCALE GENOMIC DNA]</scope>
</reference>
<dbReference type="PROSITE" id="PS50060">
    <property type="entry name" value="MAM_2"/>
    <property type="match status" value="1"/>
</dbReference>
<dbReference type="GO" id="GO:0030246">
    <property type="term" value="F:carbohydrate binding"/>
    <property type="evidence" value="ECO:0007669"/>
    <property type="project" value="UniProtKB-KW"/>
</dbReference>
<evidence type="ECO:0000256" key="1">
    <source>
        <dbReference type="ARBA" id="ARBA00023157"/>
    </source>
</evidence>
<dbReference type="GO" id="GO:0016020">
    <property type="term" value="C:membrane"/>
    <property type="evidence" value="ECO:0007669"/>
    <property type="project" value="InterPro"/>
</dbReference>
<keyword evidence="6" id="KW-1185">Reference proteome</keyword>
<dbReference type="Pfam" id="PF00629">
    <property type="entry name" value="MAM"/>
    <property type="match status" value="1"/>
</dbReference>
<evidence type="ECO:0000256" key="2">
    <source>
        <dbReference type="PROSITE-ProRule" id="PRU00124"/>
    </source>
</evidence>
<dbReference type="InterPro" id="IPR002172">
    <property type="entry name" value="LDrepeatLR_classA_rpt"/>
</dbReference>
<feature type="domain" description="MAM" evidence="4">
    <location>
        <begin position="190"/>
        <end position="342"/>
    </location>
</feature>
<evidence type="ECO:0000256" key="3">
    <source>
        <dbReference type="SAM" id="Phobius"/>
    </source>
</evidence>
<dbReference type="InterPro" id="IPR013320">
    <property type="entry name" value="ConA-like_dom_sf"/>
</dbReference>
<feature type="transmembrane region" description="Helical" evidence="3">
    <location>
        <begin position="12"/>
        <end position="31"/>
    </location>
</feature>
<dbReference type="OrthoDB" id="73209at2759"/>
<dbReference type="Gene3D" id="2.60.120.200">
    <property type="match status" value="2"/>
</dbReference>
<keyword evidence="3" id="KW-1133">Transmembrane helix</keyword>
<dbReference type="EMBL" id="CABPRJ010001438">
    <property type="protein sequence ID" value="VVC36871.1"/>
    <property type="molecule type" value="Genomic_DNA"/>
</dbReference>
<accession>A0A5E4N5P0</accession>
<keyword evidence="3" id="KW-0472">Membrane</keyword>
<keyword evidence="5" id="KW-0675">Receptor</keyword>
<name>A0A5E4N5P0_9HEMI</name>
<dbReference type="PROSITE" id="PS01209">
    <property type="entry name" value="LDLRA_1"/>
    <property type="match status" value="1"/>
</dbReference>
<dbReference type="SUPFAM" id="SSF57424">
    <property type="entry name" value="LDL receptor-like module"/>
    <property type="match status" value="1"/>
</dbReference>
<dbReference type="Proteomes" id="UP000325440">
    <property type="component" value="Unassembled WGS sequence"/>
</dbReference>
<gene>
    <name evidence="5" type="ORF">CINCED_3A007654</name>
</gene>
<keyword evidence="3" id="KW-0812">Transmembrane</keyword>
<dbReference type="CDD" id="cd06263">
    <property type="entry name" value="MAM"/>
    <property type="match status" value="1"/>
</dbReference>
<dbReference type="Gene3D" id="4.10.400.10">
    <property type="entry name" value="Low-density Lipoprotein Receptor"/>
    <property type="match status" value="1"/>
</dbReference>
<dbReference type="PANTHER" id="PTHR23282">
    <property type="entry name" value="APICAL ENDOSOMAL GLYCOPROTEIN PRECURSOR"/>
    <property type="match status" value="1"/>
</dbReference>
<keyword evidence="1" id="KW-1015">Disulfide bond</keyword>
<dbReference type="AlphaFoldDB" id="A0A5E4N5P0"/>
<comment type="caution">
    <text evidence="2">Lacks conserved residue(s) required for the propagation of feature annotation.</text>
</comment>
<dbReference type="PANTHER" id="PTHR23282:SF146">
    <property type="entry name" value="RT07201P-RELATED"/>
    <property type="match status" value="1"/>
</dbReference>
<dbReference type="SMART" id="SM00192">
    <property type="entry name" value="LDLa"/>
    <property type="match status" value="1"/>
</dbReference>
<dbReference type="PROSITE" id="PS50068">
    <property type="entry name" value="LDLRA_2"/>
    <property type="match status" value="1"/>
</dbReference>
<dbReference type="InterPro" id="IPR036055">
    <property type="entry name" value="LDL_receptor-like_sf"/>
</dbReference>
<protein>
    <submittedName>
        <fullName evidence="5">Concanavalin A-like lectin/glucanase domain,MAM domain,Low-density lipoprotein (LDL) receptor class A</fullName>
    </submittedName>
</protein>
<dbReference type="InterPro" id="IPR051560">
    <property type="entry name" value="MAM_domain-containing"/>
</dbReference>
<evidence type="ECO:0000259" key="4">
    <source>
        <dbReference type="PROSITE" id="PS50060"/>
    </source>
</evidence>
<keyword evidence="5" id="KW-0449">Lipoprotein</keyword>
<keyword evidence="5" id="KW-0430">Lectin</keyword>
<dbReference type="CDD" id="cd00112">
    <property type="entry name" value="LDLa"/>
    <property type="match status" value="1"/>
</dbReference>
<dbReference type="InterPro" id="IPR023415">
    <property type="entry name" value="LDLR_class-A_CS"/>
</dbReference>
<organism evidence="5 6">
    <name type="scientific">Cinara cedri</name>
    <dbReference type="NCBI Taxonomy" id="506608"/>
    <lineage>
        <taxon>Eukaryota</taxon>
        <taxon>Metazoa</taxon>
        <taxon>Ecdysozoa</taxon>
        <taxon>Arthropoda</taxon>
        <taxon>Hexapoda</taxon>
        <taxon>Insecta</taxon>
        <taxon>Pterygota</taxon>
        <taxon>Neoptera</taxon>
        <taxon>Paraneoptera</taxon>
        <taxon>Hemiptera</taxon>
        <taxon>Sternorrhyncha</taxon>
        <taxon>Aphidomorpha</taxon>
        <taxon>Aphidoidea</taxon>
        <taxon>Aphididae</taxon>
        <taxon>Lachninae</taxon>
        <taxon>Cinara</taxon>
    </lineage>
</organism>
<dbReference type="SUPFAM" id="SSF49899">
    <property type="entry name" value="Concanavalin A-like lectins/glucanases"/>
    <property type="match status" value="1"/>
</dbReference>
<proteinExistence type="predicted"/>